<dbReference type="SUPFAM" id="SSF48403">
    <property type="entry name" value="Ankyrin repeat"/>
    <property type="match status" value="1"/>
</dbReference>
<dbReference type="EMBL" id="JALLPJ020000453">
    <property type="protein sequence ID" value="KAL3791715.1"/>
    <property type="molecule type" value="Genomic_DNA"/>
</dbReference>
<name>A0ABD3Q053_9STRA</name>
<feature type="compositionally biased region" description="Low complexity" evidence="4">
    <location>
        <begin position="941"/>
        <end position="950"/>
    </location>
</feature>
<accession>A0ABD3Q053</accession>
<sequence>MSTAIHQSSAGFSPSTIHTTTNNASSSQLITYTSSSPTVDYDTNVTPLYAAIGNSDWDAATSICESILQKLNNGTVNNNDVINEAATWVVRKKANGEILWRFLPIHSTCALSPPHSFLRLLIKLHPSSVKTVDHQGLLPIHYACGSQSSREVVYTLLMSFPQGALCGDPRGMIPLHYLGQWGPNVNGGSSGGSGIVEMMCVASGEMVNAKDNDGNTPLKLAQNATYPSHNEVAQQIANHIMRKGLHLTNSINSNPASGGKYVNASTQKMMRYNSPLSSKNYNGYSSFDELTMDSNMVGLDKSDRITTNNSTTAVDPPAVGRVGLSNVRHGHAPAMVSFGDLLEDEEREENAVGDQSREVRESIEISLGGGRTPSGSSVWNKLGISPVNNPNKSKLTQHMSNNKEMSNQSNDNRSILSDPLLGNSRIASSPRRIDQVQHGSANYTDPTPKTAHRRTFSWNVDPSSSNATDTTSSIIDKYTSPRHSRDPTARGLPPMSPRFVLHTEHDKETREAVDPSPSVSRDEYEKLKNAKEISDGQLRMLKLEKEQVDIVRKNDFVENNKRIQSDFQERLEKEAKEKEALEEREKKLSKELDEARKRIAELESQLSEVETFGKNAAETFGKDASKQKEIITELERQMKVLKEKVSSNDTSLAQLEEEKKKCAALEAQVDELKTKIDAMQRTHGEAVYQHLQEVRSLRTSLERATEDIEKSKSLTLELNAKEKQHKEELAAKENEWKERYAKLEAHMMAKDKIEAQFGSSTSQFGSASSGLAFEERSKLEMQMRSLTEASWSAQNAEYAIKAELAKKESAWREERSKLEAEVKHLKDIVKESGADGFSITSSLVRANHSFGDNNMDMTMQLDSAMREAEEMRKFNTTIRKEHEQTIEEMESELEKERNSKKELMSEIVTLQFKVSRLESELEERGDGGVEVSLYGARKSRGSSNPSGSGSMDDMELARRAIDVVRKESDGRERLLRVQLDQANRQIKTLENELYEKSGSSYLNRQLNEARGRISQLEDSERNLKKDLDEGGNNREELDRQEKCHREEISRMEAKIKQLEKKEQMLKTELADLESFNAGGISSDDRHLYQQLRSVKNQLADLQDREDGYLREIRELKKQISELESNDHGLDAKLMEAQRSQRWALQEKEDEMNAKIRDVKKEYENMIIENQNKHLKELRDVKRELTSAFREKEDSYMQQLRNAKRREQALQDREDDLVKQMADVQLKSSLDDLDIDGILRKKDDEFVRLLEESAAEKTAKIEELSAKVESLEEELRVAGDAGAIKEELSELKKELEKQRRKHKSEMNKLQNTLDLQKSKEARLQSHIKSMESQITGMVSDYEARLEEAYYATAAVKGALK</sequence>
<comment type="caution">
    <text evidence="5">The sequence shown here is derived from an EMBL/GenBank/DDBJ whole genome shotgun (WGS) entry which is preliminary data.</text>
</comment>
<keyword evidence="1" id="KW-0677">Repeat</keyword>
<dbReference type="InterPro" id="IPR036770">
    <property type="entry name" value="Ankyrin_rpt-contain_sf"/>
</dbReference>
<evidence type="ECO:0000256" key="2">
    <source>
        <dbReference type="ARBA" id="ARBA00023043"/>
    </source>
</evidence>
<evidence type="ECO:0000256" key="4">
    <source>
        <dbReference type="SAM" id="MobiDB-lite"/>
    </source>
</evidence>
<feature type="region of interest" description="Disordered" evidence="4">
    <location>
        <begin position="1020"/>
        <end position="1040"/>
    </location>
</feature>
<proteinExistence type="predicted"/>
<keyword evidence="3" id="KW-0175">Coiled coil</keyword>
<evidence type="ECO:0000313" key="5">
    <source>
        <dbReference type="EMBL" id="KAL3791715.1"/>
    </source>
</evidence>
<dbReference type="Gene3D" id="1.25.40.20">
    <property type="entry name" value="Ankyrin repeat-containing domain"/>
    <property type="match status" value="1"/>
</dbReference>
<keyword evidence="2" id="KW-0040">ANK repeat</keyword>
<dbReference type="Proteomes" id="UP001530400">
    <property type="component" value="Unassembled WGS sequence"/>
</dbReference>
<feature type="region of interest" description="Disordered" evidence="4">
    <location>
        <begin position="1296"/>
        <end position="1315"/>
    </location>
</feature>
<dbReference type="PANTHER" id="PTHR24153:SF8">
    <property type="entry name" value="FORKED, ISOFORM F"/>
    <property type="match status" value="1"/>
</dbReference>
<keyword evidence="6" id="KW-1185">Reference proteome</keyword>
<feature type="coiled-coil region" evidence="3">
    <location>
        <begin position="564"/>
        <end position="746"/>
    </location>
</feature>
<reference evidence="5 6" key="1">
    <citation type="submission" date="2024-10" db="EMBL/GenBank/DDBJ databases">
        <title>Updated reference genomes for cyclostephanoid diatoms.</title>
        <authorList>
            <person name="Roberts W.R."/>
            <person name="Alverson A.J."/>
        </authorList>
    </citation>
    <scope>NUCLEOTIDE SEQUENCE [LARGE SCALE GENOMIC DNA]</scope>
    <source>
        <strain evidence="5 6">AJA010-31</strain>
    </source>
</reference>
<feature type="compositionally biased region" description="Polar residues" evidence="4">
    <location>
        <begin position="386"/>
        <end position="415"/>
    </location>
</feature>
<feature type="compositionally biased region" description="Polar residues" evidence="4">
    <location>
        <begin position="437"/>
        <end position="447"/>
    </location>
</feature>
<feature type="coiled-coil region" evidence="3">
    <location>
        <begin position="879"/>
        <end position="920"/>
    </location>
</feature>
<dbReference type="InterPro" id="IPR052420">
    <property type="entry name" value="Espin/Espin-like"/>
</dbReference>
<gene>
    <name evidence="5" type="ORF">ACHAWO_006277</name>
</gene>
<evidence type="ECO:0000313" key="6">
    <source>
        <dbReference type="Proteomes" id="UP001530400"/>
    </source>
</evidence>
<organism evidence="5 6">
    <name type="scientific">Cyclotella atomus</name>
    <dbReference type="NCBI Taxonomy" id="382360"/>
    <lineage>
        <taxon>Eukaryota</taxon>
        <taxon>Sar</taxon>
        <taxon>Stramenopiles</taxon>
        <taxon>Ochrophyta</taxon>
        <taxon>Bacillariophyta</taxon>
        <taxon>Coscinodiscophyceae</taxon>
        <taxon>Thalassiosirophycidae</taxon>
        <taxon>Stephanodiscales</taxon>
        <taxon>Stephanodiscaceae</taxon>
        <taxon>Cyclotella</taxon>
    </lineage>
</organism>
<protein>
    <submittedName>
        <fullName evidence="5">Uncharacterized protein</fullName>
    </submittedName>
</protein>
<feature type="compositionally biased region" description="Polar residues" evidence="4">
    <location>
        <begin position="456"/>
        <end position="474"/>
    </location>
</feature>
<dbReference type="PANTHER" id="PTHR24153">
    <property type="entry name" value="ESPIN"/>
    <property type="match status" value="1"/>
</dbReference>
<feature type="region of interest" description="Disordered" evidence="4">
    <location>
        <begin position="932"/>
        <end position="954"/>
    </location>
</feature>
<evidence type="ECO:0000256" key="3">
    <source>
        <dbReference type="SAM" id="Coils"/>
    </source>
</evidence>
<feature type="region of interest" description="Disordered" evidence="4">
    <location>
        <begin position="366"/>
        <end position="498"/>
    </location>
</feature>
<evidence type="ECO:0000256" key="1">
    <source>
        <dbReference type="ARBA" id="ARBA00022737"/>
    </source>
</evidence>